<protein>
    <submittedName>
        <fullName evidence="2">Uncharacterized protein</fullName>
    </submittedName>
</protein>
<evidence type="ECO:0000313" key="2">
    <source>
        <dbReference type="EMBL" id="KAJ8867333.1"/>
    </source>
</evidence>
<proteinExistence type="predicted"/>
<accession>A0ABQ9G560</accession>
<feature type="region of interest" description="Disordered" evidence="1">
    <location>
        <begin position="128"/>
        <end position="147"/>
    </location>
</feature>
<evidence type="ECO:0000256" key="1">
    <source>
        <dbReference type="SAM" id="MobiDB-lite"/>
    </source>
</evidence>
<organism evidence="2 3">
    <name type="scientific">Dryococelus australis</name>
    <dbReference type="NCBI Taxonomy" id="614101"/>
    <lineage>
        <taxon>Eukaryota</taxon>
        <taxon>Metazoa</taxon>
        <taxon>Ecdysozoa</taxon>
        <taxon>Arthropoda</taxon>
        <taxon>Hexapoda</taxon>
        <taxon>Insecta</taxon>
        <taxon>Pterygota</taxon>
        <taxon>Neoptera</taxon>
        <taxon>Polyneoptera</taxon>
        <taxon>Phasmatodea</taxon>
        <taxon>Verophasmatodea</taxon>
        <taxon>Anareolatae</taxon>
        <taxon>Phasmatidae</taxon>
        <taxon>Eurycanthinae</taxon>
        <taxon>Dryococelus</taxon>
    </lineage>
</organism>
<comment type="caution">
    <text evidence="2">The sequence shown here is derived from an EMBL/GenBank/DDBJ whole genome shotgun (WGS) entry which is preliminary data.</text>
</comment>
<reference evidence="2 3" key="1">
    <citation type="submission" date="2023-02" db="EMBL/GenBank/DDBJ databases">
        <title>LHISI_Scaffold_Assembly.</title>
        <authorList>
            <person name="Stuart O.P."/>
            <person name="Cleave R."/>
            <person name="Magrath M.J.L."/>
            <person name="Mikheyev A.S."/>
        </authorList>
    </citation>
    <scope>NUCLEOTIDE SEQUENCE [LARGE SCALE GENOMIC DNA]</scope>
    <source>
        <strain evidence="2">Daus_M_001</strain>
        <tissue evidence="2">Leg muscle</tissue>
    </source>
</reference>
<sequence>MAAVVLWPASRRPTMDHTFFNGREIWHSNMGDNNTRAQLPITPMRQVLHRHMEIPFCKIAIRPFSHERCRLIFPLPGAPGSRAQTAGRRWRHQHAAAVNAVKAGPAVCLRSRQVRRASLYGTLGSFRRQSGGPGCPTRHGPARPDGSVLSRMARVGARGFALVATMYEAVTNSITQGRVVPGFSHVEIVQEEAVGRRGFSGIFRFPRSCTPALFHSHLILPSSTLKTSLPRSLHSCIVSFLFLLPEKRGSHKGHTGTRYKSAIASTHRTLNWRAVFRRAASTNGTSSVGGPGVARTNRTMASGNRETNTNEISVVENIGCSLQPIRAEPPNISTQPYTTRPPPTNVNRVQSPAGPLPGFSHVGIMPDDAVGPWIFSEIFHFPCPYIPALLHTYVIGSQDLFIKSRSTLSLSIVIPRVPGVARTNRAMVSGNTETNTTEVSVVENTGSSLQPCLQWQEICAALKGLTLQLNTLTVLTSM</sequence>
<dbReference type="Proteomes" id="UP001159363">
    <property type="component" value="Chromosome 14"/>
</dbReference>
<dbReference type="EMBL" id="JARBHB010000015">
    <property type="protein sequence ID" value="KAJ8867333.1"/>
    <property type="molecule type" value="Genomic_DNA"/>
</dbReference>
<name>A0ABQ9G560_9NEOP</name>
<gene>
    <name evidence="2" type="ORF">PR048_031134</name>
</gene>
<evidence type="ECO:0000313" key="3">
    <source>
        <dbReference type="Proteomes" id="UP001159363"/>
    </source>
</evidence>
<keyword evidence="3" id="KW-1185">Reference proteome</keyword>